<dbReference type="EMBL" id="RYZI01000071">
    <property type="protein sequence ID" value="RWA11725.1"/>
    <property type="molecule type" value="Genomic_DNA"/>
</dbReference>
<evidence type="ECO:0000256" key="2">
    <source>
        <dbReference type="SAM" id="MobiDB-lite"/>
    </source>
</evidence>
<dbReference type="InterPro" id="IPR011990">
    <property type="entry name" value="TPR-like_helical_dom_sf"/>
</dbReference>
<comment type="caution">
    <text evidence="3">The sequence shown here is derived from an EMBL/GenBank/DDBJ whole genome shotgun (WGS) entry which is preliminary data.</text>
</comment>
<feature type="compositionally biased region" description="Basic and acidic residues" evidence="2">
    <location>
        <begin position="459"/>
        <end position="471"/>
    </location>
</feature>
<reference evidence="3 4" key="1">
    <citation type="submission" date="2018-12" db="EMBL/GenBank/DDBJ databases">
        <title>Draft genome sequence of Xylaria grammica IHI A82.</title>
        <authorList>
            <person name="Buettner E."/>
            <person name="Kellner H."/>
        </authorList>
    </citation>
    <scope>NUCLEOTIDE SEQUENCE [LARGE SCALE GENOMIC DNA]</scope>
    <source>
        <strain evidence="3 4">IHI A82</strain>
    </source>
</reference>
<dbReference type="Gene3D" id="1.25.40.10">
    <property type="entry name" value="Tetratricopeptide repeat domain"/>
    <property type="match status" value="1"/>
</dbReference>
<feature type="region of interest" description="Disordered" evidence="2">
    <location>
        <begin position="459"/>
        <end position="483"/>
    </location>
</feature>
<sequence length="515" mass="58118">MKKRAQQPNAQTFTIIFRGCAKSEHPKLALGEAVKIYQNMLSVGRVKPNTIHLNAVLQVCAKVGDLESMFSILASSNNPLRSPNNLTYTTIFNAMRMKVDKGPTEKNSFESRADREKRDREKQDTIKRAKTIWEEVISRWRAGSLIIDEELVCAMGRILLMGGYDDVDAIESLIEQTMMISRANNKGLSGREGTESTALETRRSIIKAPGAPAITHALPGNNSLSMVLEALEKTRRTTKAIKYWNVFTLHYKVIPDAENWVRAFRVFQCGKNSGRASVALRAMPREMLTHKHVRLAMKTCLRDNLNKSALDNATAILETMGQTPSIPDVQSLRIYLQIAHASKRSLENEAKHNGTDSMNAWAKNLAAALEHLFGPYQVVAKKYVIDPPNTNNTKILERVQSSKLEVVVLARKMCAAYDILTNTHAASLTAAQLAKMKPRHAGLTRFINDYYEKEHLGEQVGRQKDVQDNKSKQGSVESNKYKQRDYIKCNQSRRWEDIDERGFEHKFPSREIGAF</sequence>
<evidence type="ECO:0000313" key="3">
    <source>
        <dbReference type="EMBL" id="RWA11725.1"/>
    </source>
</evidence>
<feature type="region of interest" description="Disordered" evidence="2">
    <location>
        <begin position="102"/>
        <end position="122"/>
    </location>
</feature>
<dbReference type="AlphaFoldDB" id="A0A439DBD7"/>
<accession>A0A439DBD7</accession>
<proteinExistence type="predicted"/>
<evidence type="ECO:0000313" key="4">
    <source>
        <dbReference type="Proteomes" id="UP000286045"/>
    </source>
</evidence>
<name>A0A439DBD7_9PEZI</name>
<dbReference type="PANTHER" id="PTHR47447:SF23">
    <property type="entry name" value="PENTACOTRIPEPTIDE-REPEAT REGION OF PRORP DOMAIN-CONTAINING PROTEIN"/>
    <property type="match status" value="1"/>
</dbReference>
<keyword evidence="4" id="KW-1185">Reference proteome</keyword>
<evidence type="ECO:0008006" key="5">
    <source>
        <dbReference type="Google" id="ProtNLM"/>
    </source>
</evidence>
<evidence type="ECO:0000256" key="1">
    <source>
        <dbReference type="ARBA" id="ARBA00022737"/>
    </source>
</evidence>
<organism evidence="3 4">
    <name type="scientific">Xylaria grammica</name>
    <dbReference type="NCBI Taxonomy" id="363999"/>
    <lineage>
        <taxon>Eukaryota</taxon>
        <taxon>Fungi</taxon>
        <taxon>Dikarya</taxon>
        <taxon>Ascomycota</taxon>
        <taxon>Pezizomycotina</taxon>
        <taxon>Sordariomycetes</taxon>
        <taxon>Xylariomycetidae</taxon>
        <taxon>Xylariales</taxon>
        <taxon>Xylariaceae</taxon>
        <taxon>Xylaria</taxon>
    </lineage>
</organism>
<gene>
    <name evidence="3" type="ORF">EKO27_g3375</name>
</gene>
<keyword evidence="1" id="KW-0677">Repeat</keyword>
<dbReference type="PANTHER" id="PTHR47447">
    <property type="entry name" value="OS03G0856100 PROTEIN"/>
    <property type="match status" value="1"/>
</dbReference>
<dbReference type="Proteomes" id="UP000286045">
    <property type="component" value="Unassembled WGS sequence"/>
</dbReference>
<protein>
    <recommendedName>
        <fullName evidence="5">Pentacotripeptide-repeat region of PRORP domain-containing protein</fullName>
    </recommendedName>
</protein>